<feature type="compositionally biased region" description="Low complexity" evidence="6">
    <location>
        <begin position="219"/>
        <end position="232"/>
    </location>
</feature>
<feature type="region of interest" description="Disordered" evidence="6">
    <location>
        <begin position="168"/>
        <end position="251"/>
    </location>
</feature>
<feature type="compositionally biased region" description="Low complexity" evidence="6">
    <location>
        <begin position="168"/>
        <end position="195"/>
    </location>
</feature>
<dbReference type="GO" id="GO:0005783">
    <property type="term" value="C:endoplasmic reticulum"/>
    <property type="evidence" value="ECO:0007669"/>
    <property type="project" value="TreeGrafter"/>
</dbReference>
<feature type="region of interest" description="Disordered" evidence="6">
    <location>
        <begin position="1"/>
        <end position="24"/>
    </location>
</feature>
<keyword evidence="4 7" id="KW-1133">Transmembrane helix</keyword>
<accession>A0A4Y9ZJ99</accession>
<dbReference type="GO" id="GO:0000786">
    <property type="term" value="C:nucleosome"/>
    <property type="evidence" value="ECO:0007669"/>
    <property type="project" value="InterPro"/>
</dbReference>
<evidence type="ECO:0000256" key="3">
    <source>
        <dbReference type="ARBA" id="ARBA00022692"/>
    </source>
</evidence>
<feature type="compositionally biased region" description="Low complexity" evidence="6">
    <location>
        <begin position="114"/>
        <end position="141"/>
    </location>
</feature>
<evidence type="ECO:0000256" key="1">
    <source>
        <dbReference type="ARBA" id="ARBA00004141"/>
    </source>
</evidence>
<keyword evidence="10" id="KW-1185">Reference proteome</keyword>
<proteinExistence type="predicted"/>
<name>A0A4Y9ZJ99_9AGAM</name>
<dbReference type="SMART" id="SM00526">
    <property type="entry name" value="H15"/>
    <property type="match status" value="1"/>
</dbReference>
<dbReference type="PANTHER" id="PTHR21389">
    <property type="entry name" value="P53 INDUCED PROTEIN"/>
    <property type="match status" value="1"/>
</dbReference>
<protein>
    <recommendedName>
        <fullName evidence="2">Histone H1</fullName>
    </recommendedName>
</protein>
<dbReference type="Pfam" id="PF07264">
    <property type="entry name" value="EI24"/>
    <property type="match status" value="1"/>
</dbReference>
<evidence type="ECO:0000256" key="7">
    <source>
        <dbReference type="SAM" id="Phobius"/>
    </source>
</evidence>
<feature type="transmembrane region" description="Helical" evidence="7">
    <location>
        <begin position="381"/>
        <end position="400"/>
    </location>
</feature>
<dbReference type="PANTHER" id="PTHR21389:SF0">
    <property type="entry name" value="ETOPOSIDE-INDUCED PROTEIN 2.4 HOMOLOG"/>
    <property type="match status" value="1"/>
</dbReference>
<dbReference type="GO" id="GO:0003677">
    <property type="term" value="F:DNA binding"/>
    <property type="evidence" value="ECO:0007669"/>
    <property type="project" value="InterPro"/>
</dbReference>
<dbReference type="Proteomes" id="UP000298061">
    <property type="component" value="Unassembled WGS sequence"/>
</dbReference>
<reference evidence="9 10" key="1">
    <citation type="submission" date="2019-02" db="EMBL/GenBank/DDBJ databases">
        <title>Genome sequencing of the rare red list fungi Hericium alpestre (H. flagellum).</title>
        <authorList>
            <person name="Buettner E."/>
            <person name="Kellner H."/>
        </authorList>
    </citation>
    <scope>NUCLEOTIDE SEQUENCE [LARGE SCALE GENOMIC DNA]</scope>
    <source>
        <strain evidence="9 10">DSM 108284</strain>
    </source>
</reference>
<dbReference type="PROSITE" id="PS51504">
    <property type="entry name" value="H15"/>
    <property type="match status" value="1"/>
</dbReference>
<evidence type="ECO:0000313" key="9">
    <source>
        <dbReference type="EMBL" id="TFY74782.1"/>
    </source>
</evidence>
<dbReference type="GO" id="GO:0006334">
    <property type="term" value="P:nucleosome assembly"/>
    <property type="evidence" value="ECO:0007669"/>
    <property type="project" value="InterPro"/>
</dbReference>
<evidence type="ECO:0000259" key="8">
    <source>
        <dbReference type="PROSITE" id="PS51504"/>
    </source>
</evidence>
<keyword evidence="3 7" id="KW-0812">Transmembrane</keyword>
<evidence type="ECO:0000256" key="4">
    <source>
        <dbReference type="ARBA" id="ARBA00022989"/>
    </source>
</evidence>
<comment type="subcellular location">
    <subcellularLocation>
        <location evidence="1">Membrane</location>
        <topology evidence="1">Multi-pass membrane protein</topology>
    </subcellularLocation>
</comment>
<feature type="region of interest" description="Disordered" evidence="6">
    <location>
        <begin position="87"/>
        <end position="146"/>
    </location>
</feature>
<dbReference type="InterPro" id="IPR036390">
    <property type="entry name" value="WH_DNA-bd_sf"/>
</dbReference>
<feature type="transmembrane region" description="Helical" evidence="7">
    <location>
        <begin position="459"/>
        <end position="475"/>
    </location>
</feature>
<evidence type="ECO:0000256" key="5">
    <source>
        <dbReference type="ARBA" id="ARBA00023136"/>
    </source>
</evidence>
<dbReference type="Pfam" id="PF00538">
    <property type="entry name" value="Linker_histone"/>
    <property type="match status" value="1"/>
</dbReference>
<evidence type="ECO:0000313" key="10">
    <source>
        <dbReference type="Proteomes" id="UP000298061"/>
    </source>
</evidence>
<dbReference type="STRING" id="135208.A0A4Y9ZJ99"/>
<feature type="domain" description="H15" evidence="8">
    <location>
        <begin position="23"/>
        <end position="98"/>
    </location>
</feature>
<dbReference type="InterPro" id="IPR059112">
    <property type="entry name" value="CysZ/EI24"/>
</dbReference>
<dbReference type="InterPro" id="IPR036388">
    <property type="entry name" value="WH-like_DNA-bd_sf"/>
</dbReference>
<comment type="caution">
    <text evidence="9">The sequence shown here is derived from an EMBL/GenBank/DDBJ whole genome shotgun (WGS) entry which is preliminary data.</text>
</comment>
<dbReference type="GO" id="GO:0016236">
    <property type="term" value="P:macroautophagy"/>
    <property type="evidence" value="ECO:0007669"/>
    <property type="project" value="TreeGrafter"/>
</dbReference>
<keyword evidence="5 7" id="KW-0472">Membrane</keyword>
<dbReference type="GO" id="GO:0016020">
    <property type="term" value="C:membrane"/>
    <property type="evidence" value="ECO:0007669"/>
    <property type="project" value="UniProtKB-SubCell"/>
</dbReference>
<dbReference type="SUPFAM" id="SSF46785">
    <property type="entry name" value="Winged helix' DNA-binding domain"/>
    <property type="match status" value="1"/>
</dbReference>
<dbReference type="OrthoDB" id="266518at2759"/>
<gene>
    <name evidence="9" type="ORF">EWM64_g9230</name>
</gene>
<evidence type="ECO:0000256" key="2">
    <source>
        <dbReference type="ARBA" id="ARBA00020833"/>
    </source>
</evidence>
<dbReference type="AlphaFoldDB" id="A0A4Y9ZJ99"/>
<dbReference type="Gene3D" id="1.10.10.10">
    <property type="entry name" value="Winged helix-like DNA-binding domain superfamily/Winged helix DNA-binding domain"/>
    <property type="match status" value="1"/>
</dbReference>
<dbReference type="CDD" id="cd00073">
    <property type="entry name" value="H15"/>
    <property type="match status" value="1"/>
</dbReference>
<organism evidence="9 10">
    <name type="scientific">Hericium alpestre</name>
    <dbReference type="NCBI Taxonomy" id="135208"/>
    <lineage>
        <taxon>Eukaryota</taxon>
        <taxon>Fungi</taxon>
        <taxon>Dikarya</taxon>
        <taxon>Basidiomycota</taxon>
        <taxon>Agaricomycotina</taxon>
        <taxon>Agaricomycetes</taxon>
        <taxon>Russulales</taxon>
        <taxon>Hericiaceae</taxon>
        <taxon>Hericium</taxon>
    </lineage>
</organism>
<feature type="compositionally biased region" description="Low complexity" evidence="6">
    <location>
        <begin position="1"/>
        <end position="11"/>
    </location>
</feature>
<evidence type="ECO:0000256" key="6">
    <source>
        <dbReference type="SAM" id="MobiDB-lite"/>
    </source>
</evidence>
<dbReference type="InterPro" id="IPR005818">
    <property type="entry name" value="Histone_H1/H5_H15"/>
</dbReference>
<sequence>MSAAKKSTTAKSSKKTAAKSVPAHPTWTDMIKECITDHPEDARGGVSRPQIKKYVEDKYKLEIGNAQTTQLSKAIAVGAEKGVFVLPKGPSGRVKLPPRAKAAESSAAKENKPATKATKAAAAKPKAAKAATAKATKPTKPAAKKAAVKTAAKATAVKAAAAKKAPAPKAGIKPAAKPTAAKKPLAKKTAAPAKKVIAGRKPAAEKKKTTAISRRGAAKKAVTGTTTATKAKTAARKPPAKRTTATSARSSGKRDTLLLHARWAWRGLVDAFRWDVVLRIVASDSEIRANVLKSLVLNSISLLSIYVFDIILHPLAKDQPQKWLHRNVGWFYQASWCTLLAKRTYTLRHGRASSFVGPTTTTAPNAYIAFLTSLANSAYRGVMIVTSVVLSFALGYVPLVGPSAEFGFLCWVDAFIWIARGLSLSRRVRHLEERWAYYFMFGLPSATLCMWGSTLANAALFALVFPAYIIMAMHAHPVPHDPYNPVPPPPDAAQHTITHPSPYVPIRVPVFQPVIFINDCIVRVLSLGTRWPAGAAHRKPWVESAESVEEGDAEEVELRAYGARERRGLRRKRD</sequence>
<dbReference type="EMBL" id="SFCI01001877">
    <property type="protein sequence ID" value="TFY74782.1"/>
    <property type="molecule type" value="Genomic_DNA"/>
</dbReference>